<dbReference type="SUPFAM" id="SSF47384">
    <property type="entry name" value="Homodimeric domain of signal transducing histidine kinase"/>
    <property type="match status" value="1"/>
</dbReference>
<dbReference type="InterPro" id="IPR005467">
    <property type="entry name" value="His_kinase_dom"/>
</dbReference>
<comment type="caution">
    <text evidence="11">The sequence shown here is derived from an EMBL/GenBank/DDBJ whole genome shotgun (WGS) entry which is preliminary data.</text>
</comment>
<dbReference type="InterPro" id="IPR004358">
    <property type="entry name" value="Sig_transdc_His_kin-like_C"/>
</dbReference>
<evidence type="ECO:0000256" key="4">
    <source>
        <dbReference type="ARBA" id="ARBA00022679"/>
    </source>
</evidence>
<protein>
    <recommendedName>
        <fullName evidence="2">histidine kinase</fullName>
        <ecNumber evidence="2">2.7.13.3</ecNumber>
    </recommendedName>
</protein>
<dbReference type="SMART" id="SM00448">
    <property type="entry name" value="REC"/>
    <property type="match status" value="1"/>
</dbReference>
<dbReference type="PROSITE" id="PS50110">
    <property type="entry name" value="RESPONSE_REGULATORY"/>
    <property type="match status" value="1"/>
</dbReference>
<dbReference type="SMART" id="SM00388">
    <property type="entry name" value="HisKA"/>
    <property type="match status" value="1"/>
</dbReference>
<dbReference type="Gene3D" id="3.40.50.2300">
    <property type="match status" value="1"/>
</dbReference>
<evidence type="ECO:0000256" key="5">
    <source>
        <dbReference type="ARBA" id="ARBA00022777"/>
    </source>
</evidence>
<evidence type="ECO:0000256" key="8">
    <source>
        <dbReference type="SAM" id="Phobius"/>
    </source>
</evidence>
<dbReference type="Pfam" id="PF00512">
    <property type="entry name" value="HisKA"/>
    <property type="match status" value="1"/>
</dbReference>
<dbReference type="SUPFAM" id="SSF55874">
    <property type="entry name" value="ATPase domain of HSP90 chaperone/DNA topoisomerase II/histidine kinase"/>
    <property type="match status" value="1"/>
</dbReference>
<comment type="catalytic activity">
    <reaction evidence="1">
        <text>ATP + protein L-histidine = ADP + protein N-phospho-L-histidine.</text>
        <dbReference type="EC" id="2.7.13.3"/>
    </reaction>
</comment>
<dbReference type="eggNOG" id="COG0784">
    <property type="taxonomic scope" value="Bacteria"/>
</dbReference>
<dbReference type="Gene3D" id="1.10.287.130">
    <property type="match status" value="1"/>
</dbReference>
<proteinExistence type="predicted"/>
<gene>
    <name evidence="11" type="primary">gacC</name>
    <name evidence="11" type="ORF">CF67_04178</name>
</gene>
<evidence type="ECO:0000313" key="11">
    <source>
        <dbReference type="EMBL" id="KEY91222.1"/>
    </source>
</evidence>
<dbReference type="FunFam" id="3.30.565.10:FF:000010">
    <property type="entry name" value="Sensor histidine kinase RcsC"/>
    <property type="match status" value="1"/>
</dbReference>
<keyword evidence="5 11" id="KW-0418">Kinase</keyword>
<dbReference type="PRINTS" id="PR00344">
    <property type="entry name" value="BCTRLSENSOR"/>
</dbReference>
<dbReference type="Proteomes" id="UP000053784">
    <property type="component" value="Unassembled WGS sequence"/>
</dbReference>
<evidence type="ECO:0000259" key="10">
    <source>
        <dbReference type="PROSITE" id="PS50110"/>
    </source>
</evidence>
<keyword evidence="8" id="KW-0472">Membrane</keyword>
<dbReference type="SMART" id="SM00387">
    <property type="entry name" value="HATPase_c"/>
    <property type="match status" value="1"/>
</dbReference>
<dbReference type="CDD" id="cd00082">
    <property type="entry name" value="HisKA"/>
    <property type="match status" value="1"/>
</dbReference>
<feature type="domain" description="Response regulatory" evidence="10">
    <location>
        <begin position="599"/>
        <end position="716"/>
    </location>
</feature>
<dbReference type="InterPro" id="IPR003661">
    <property type="entry name" value="HisK_dim/P_dom"/>
</dbReference>
<evidence type="ECO:0000256" key="6">
    <source>
        <dbReference type="ARBA" id="ARBA00023012"/>
    </source>
</evidence>
<keyword evidence="8" id="KW-0812">Transmembrane</keyword>
<reference evidence="11 12" key="1">
    <citation type="submission" date="2014-03" db="EMBL/GenBank/DDBJ databases">
        <title>Selection and divergence in the genomes of co-occurring obligate luminous symbionts with specific hosts.</title>
        <authorList>
            <person name="Hendry T.A."/>
            <person name="de Wet J.R."/>
            <person name="Dunlap P.V."/>
        </authorList>
    </citation>
    <scope>NUCLEOTIDE SEQUENCE [LARGE SCALE GENOMIC DNA]</scope>
    <source>
        <strain evidence="11 12">Ppalp.1</strain>
    </source>
</reference>
<dbReference type="Pfam" id="PF22673">
    <property type="entry name" value="MCP-like_PDC_1"/>
    <property type="match status" value="1"/>
</dbReference>
<dbReference type="CDD" id="cd16922">
    <property type="entry name" value="HATPase_EvgS-ArcB-TorS-like"/>
    <property type="match status" value="1"/>
</dbReference>
<dbReference type="Pfam" id="PF00072">
    <property type="entry name" value="Response_reg"/>
    <property type="match status" value="1"/>
</dbReference>
<keyword evidence="12" id="KW-1185">Reference proteome</keyword>
<dbReference type="PANTHER" id="PTHR43047:SF78">
    <property type="entry name" value="SENSORY_REGULATORY PROTEIN RPFC"/>
    <property type="match status" value="1"/>
</dbReference>
<dbReference type="PANTHER" id="PTHR43047">
    <property type="entry name" value="TWO-COMPONENT HISTIDINE PROTEIN KINASE"/>
    <property type="match status" value="1"/>
</dbReference>
<keyword evidence="8" id="KW-1133">Transmembrane helix</keyword>
<evidence type="ECO:0000313" key="12">
    <source>
        <dbReference type="Proteomes" id="UP000053784"/>
    </source>
</evidence>
<evidence type="ECO:0000259" key="9">
    <source>
        <dbReference type="PROSITE" id="PS50109"/>
    </source>
</evidence>
<keyword evidence="4" id="KW-0808">Transferase</keyword>
<evidence type="ECO:0000256" key="1">
    <source>
        <dbReference type="ARBA" id="ARBA00000085"/>
    </source>
</evidence>
<dbReference type="SUPFAM" id="SSF52172">
    <property type="entry name" value="CheY-like"/>
    <property type="match status" value="1"/>
</dbReference>
<evidence type="ECO:0000256" key="3">
    <source>
        <dbReference type="ARBA" id="ARBA00022553"/>
    </source>
</evidence>
<dbReference type="InterPro" id="IPR003594">
    <property type="entry name" value="HATPase_dom"/>
</dbReference>
<dbReference type="RefSeq" id="WP_052538108.1">
    <property type="nucleotide sequence ID" value="NZ_JGVK01000027.1"/>
</dbReference>
<keyword evidence="6" id="KW-0902">Two-component regulatory system</keyword>
<dbReference type="InterPro" id="IPR011006">
    <property type="entry name" value="CheY-like_superfamily"/>
</dbReference>
<dbReference type="Gene3D" id="3.30.565.10">
    <property type="entry name" value="Histidine kinase-like ATPase, C-terminal domain"/>
    <property type="match status" value="1"/>
</dbReference>
<keyword evidence="3 7" id="KW-0597">Phosphoprotein</keyword>
<sequence length="732" mass="83817">MEIKSSLKHKSIYALIAYLCFFLITVGTVSYHVIKSPIYIEIQQNLELRTKLLAIQIEKSLDHSIFLLKSIASLGKASQTQKEQDKVLLTIFGEFDGMVVSGGLWPKPYSIDKHKPYMSLFYYKNSNRKVNDISLWNQSSRDQYDQEAWYKVAENKPSGNIFWSKIYIDTHTNVQMITASMPYYIENQFSGVATIDISLSNLVAFTHNHAENYNLGVILKDNFNEVITKYNFKKIDDIYISKYQFDEFNWSMNIINSKHTVNEEVYELVSKVEFGIIPILLLCVMLGYYLLNHYLIKPIILIAKKVDASKEGGIIDLTYDSKDEIRYLIESFNQKTIFLEAEKIKAQASTKVKSKFLATLSHEIRTPMNGILGTVQILLKSNLNTEQKNYLNTLCDSGEHMIALLNEILDFSKIEQEHLESDKTLFPLESIINSINNVYEALCTKKGLKFQIYSEIPHDRWYFSNKARLRQILFNLLSNAVKFTLNGSIKVYLKERIENGRLHLKIDVQDTGIGISKEAQERVFRPFEQAESSITHRFGGTGLGLAIVRKILELNGGNIILSSKIGVGSNFKVSLKIEKGTPDFKKVSLQKQLHYNGLKALIVEDNLINSIVMKTFMKNKGFHCECADNGQDALGMLHKNHYDFILMDNHMPFMDGVNTINSIRTMKNTKSKVLIFGCTADAFKETFTPMLKAGADFIIVKPIDANKLEEALHHYSEKLYQYSPKHKIRIDS</sequence>
<organism evidence="11 12">
    <name type="scientific">Candidatus Photodesmus blepharonis</name>
    <dbReference type="NCBI Taxonomy" id="1179155"/>
    <lineage>
        <taxon>Bacteria</taxon>
        <taxon>Pseudomonadati</taxon>
        <taxon>Pseudomonadota</taxon>
        <taxon>Gammaproteobacteria</taxon>
        <taxon>Vibrionales</taxon>
        <taxon>Vibrionaceae</taxon>
        <taxon>Candidatus Photodesmus</taxon>
    </lineage>
</organism>
<evidence type="ECO:0000256" key="2">
    <source>
        <dbReference type="ARBA" id="ARBA00012438"/>
    </source>
</evidence>
<dbReference type="InterPro" id="IPR001789">
    <property type="entry name" value="Sig_transdc_resp-reg_receiver"/>
</dbReference>
<dbReference type="PROSITE" id="PS50109">
    <property type="entry name" value="HIS_KIN"/>
    <property type="match status" value="1"/>
</dbReference>
<dbReference type="STRING" id="1179155.CF67_04178"/>
<dbReference type="EMBL" id="JGVK01000027">
    <property type="protein sequence ID" value="KEY91222.1"/>
    <property type="molecule type" value="Genomic_DNA"/>
</dbReference>
<dbReference type="CDD" id="cd17546">
    <property type="entry name" value="REC_hyHK_CKI1_RcsC-like"/>
    <property type="match status" value="1"/>
</dbReference>
<dbReference type="InterPro" id="IPR036097">
    <property type="entry name" value="HisK_dim/P_sf"/>
</dbReference>
<dbReference type="Pfam" id="PF02518">
    <property type="entry name" value="HATPase_c"/>
    <property type="match status" value="1"/>
</dbReference>
<dbReference type="OrthoDB" id="9810730at2"/>
<accession>A0A084CN43</accession>
<feature type="modified residue" description="4-aspartylphosphate" evidence="7">
    <location>
        <position position="648"/>
    </location>
</feature>
<evidence type="ECO:0000256" key="7">
    <source>
        <dbReference type="PROSITE-ProRule" id="PRU00169"/>
    </source>
</evidence>
<dbReference type="EC" id="2.7.13.3" evidence="2"/>
<dbReference type="InterPro" id="IPR036890">
    <property type="entry name" value="HATPase_C_sf"/>
</dbReference>
<feature type="transmembrane region" description="Helical" evidence="8">
    <location>
        <begin position="12"/>
        <end position="34"/>
    </location>
</feature>
<dbReference type="Gene3D" id="3.30.450.20">
    <property type="entry name" value="PAS domain"/>
    <property type="match status" value="1"/>
</dbReference>
<dbReference type="CDD" id="cd12913">
    <property type="entry name" value="PDC1_MCP_like"/>
    <property type="match status" value="1"/>
</dbReference>
<dbReference type="AlphaFoldDB" id="A0A084CN43"/>
<dbReference type="eggNOG" id="COG2205">
    <property type="taxonomic scope" value="Bacteria"/>
</dbReference>
<dbReference type="GO" id="GO:0000155">
    <property type="term" value="F:phosphorelay sensor kinase activity"/>
    <property type="evidence" value="ECO:0007669"/>
    <property type="project" value="InterPro"/>
</dbReference>
<feature type="domain" description="Histidine kinase" evidence="9">
    <location>
        <begin position="359"/>
        <end position="579"/>
    </location>
</feature>
<name>A0A084CN43_9GAMM</name>